<dbReference type="Proteomes" id="UP001595420">
    <property type="component" value="Unassembled WGS sequence"/>
</dbReference>
<organism evidence="3 4">
    <name type="scientific">Falsiroseomonas tokyonensis</name>
    <dbReference type="NCBI Taxonomy" id="430521"/>
    <lineage>
        <taxon>Bacteria</taxon>
        <taxon>Pseudomonadati</taxon>
        <taxon>Pseudomonadota</taxon>
        <taxon>Alphaproteobacteria</taxon>
        <taxon>Acetobacterales</taxon>
        <taxon>Roseomonadaceae</taxon>
        <taxon>Falsiroseomonas</taxon>
    </lineage>
</organism>
<keyword evidence="3" id="KW-0540">Nuclease</keyword>
<comment type="caution">
    <text evidence="3">The sequence shown here is derived from an EMBL/GenBank/DDBJ whole genome shotgun (WGS) entry which is preliminary data.</text>
</comment>
<gene>
    <name evidence="3" type="ORF">ACFOD3_24820</name>
</gene>
<proteinExistence type="predicted"/>
<name>A0ABV7C1V4_9PROT</name>
<dbReference type="InterPro" id="IPR004843">
    <property type="entry name" value="Calcineurin-like_PHP"/>
</dbReference>
<evidence type="ECO:0000313" key="4">
    <source>
        <dbReference type="Proteomes" id="UP001595420"/>
    </source>
</evidence>
<evidence type="ECO:0000256" key="1">
    <source>
        <dbReference type="ARBA" id="ARBA00022801"/>
    </source>
</evidence>
<dbReference type="Pfam" id="PF00149">
    <property type="entry name" value="Metallophos"/>
    <property type="match status" value="1"/>
</dbReference>
<dbReference type="EMBL" id="JBHRSB010000009">
    <property type="protein sequence ID" value="MFC3003141.1"/>
    <property type="molecule type" value="Genomic_DNA"/>
</dbReference>
<reference evidence="4" key="1">
    <citation type="journal article" date="2019" name="Int. J. Syst. Evol. Microbiol.">
        <title>The Global Catalogue of Microorganisms (GCM) 10K type strain sequencing project: providing services to taxonomists for standard genome sequencing and annotation.</title>
        <authorList>
            <consortium name="The Broad Institute Genomics Platform"/>
            <consortium name="The Broad Institute Genome Sequencing Center for Infectious Disease"/>
            <person name="Wu L."/>
            <person name="Ma J."/>
        </authorList>
    </citation>
    <scope>NUCLEOTIDE SEQUENCE [LARGE SCALE GENOMIC DNA]</scope>
    <source>
        <strain evidence="4">CGMCC 1.16855</strain>
    </source>
</reference>
<protein>
    <submittedName>
        <fullName evidence="3">Exonuclease SbcCD subunit D</fullName>
    </submittedName>
</protein>
<dbReference type="RefSeq" id="WP_216839578.1">
    <property type="nucleotide sequence ID" value="NZ_JAFNJS010000009.1"/>
</dbReference>
<dbReference type="InterPro" id="IPR050535">
    <property type="entry name" value="DNA_Repair-Maintenance_Comp"/>
</dbReference>
<sequence length="403" mass="43633">MKFLHAADIHLDSPMAGLQARADLPPDLLRHCTRRAFTALFDLAIAEDVAFVLIAGDLYDGDWKDFSTGLFVAEQMKRLGRPCFLLRGNHDARSVITKELALPANVFEFSTRTCQTHELGELGIAIHGHSFPNRAVPEDLSLGYPEPRRGWLNIGLLHTSANDPGEHETYAPCDPALLRLKGYDYWALGHIHQRQVLSEHPWIVFPGNIQGRHIRETGAKGCSLVTVEEGRVVSVEHRALDTLRWALLEVEAAAEETLAARIADAVGQALSESEDRPLLARLVLTGEALPGLAADAERLAAECRNAAIEAGGTLFIEAVRLRTRPRRSLEAGALDPLRAAFAAGLADPARSAALLAEMAALRAKIPAPAREGLDLPEDAEALARMAEEAWALAAAAIAAEQPA</sequence>
<evidence type="ECO:0000313" key="3">
    <source>
        <dbReference type="EMBL" id="MFC3003141.1"/>
    </source>
</evidence>
<dbReference type="InterPro" id="IPR041796">
    <property type="entry name" value="Mre11_N"/>
</dbReference>
<dbReference type="InterPro" id="IPR014576">
    <property type="entry name" value="Pesterase_YhaO"/>
</dbReference>
<dbReference type="CDD" id="cd00840">
    <property type="entry name" value="MPP_Mre11_N"/>
    <property type="match status" value="1"/>
</dbReference>
<dbReference type="PIRSF" id="PIRSF033091">
    <property type="entry name" value="Pesterase_YhaO"/>
    <property type="match status" value="1"/>
</dbReference>
<dbReference type="GO" id="GO:0004527">
    <property type="term" value="F:exonuclease activity"/>
    <property type="evidence" value="ECO:0007669"/>
    <property type="project" value="UniProtKB-KW"/>
</dbReference>
<feature type="domain" description="Calcineurin-like phosphoesterase" evidence="2">
    <location>
        <begin position="1"/>
        <end position="193"/>
    </location>
</feature>
<dbReference type="PANTHER" id="PTHR30337:SF7">
    <property type="entry name" value="PHOSPHOESTERASE"/>
    <property type="match status" value="1"/>
</dbReference>
<keyword evidence="3" id="KW-0269">Exonuclease</keyword>
<evidence type="ECO:0000259" key="2">
    <source>
        <dbReference type="Pfam" id="PF00149"/>
    </source>
</evidence>
<keyword evidence="1" id="KW-0378">Hydrolase</keyword>
<accession>A0ABV7C1V4</accession>
<keyword evidence="4" id="KW-1185">Reference proteome</keyword>
<dbReference type="PANTHER" id="PTHR30337">
    <property type="entry name" value="COMPONENT OF ATP-DEPENDENT DSDNA EXONUCLEASE"/>
    <property type="match status" value="1"/>
</dbReference>